<keyword evidence="5" id="KW-0285">Flavoprotein</keyword>
<dbReference type="PIRSF" id="PIRSF000127">
    <property type="entry name" value="Xanthine_DH"/>
    <property type="match status" value="1"/>
</dbReference>
<dbReference type="Gene3D" id="3.30.365.10">
    <property type="entry name" value="Aldehyde oxidase/xanthine dehydrogenase, molybdopterin binding domain"/>
    <property type="match status" value="4"/>
</dbReference>
<feature type="binding site" evidence="17">
    <location>
        <position position="407"/>
    </location>
    <ligand>
        <name>FAD</name>
        <dbReference type="ChEBI" id="CHEBI:57692"/>
    </ligand>
</feature>
<dbReference type="Pfam" id="PF03450">
    <property type="entry name" value="CO_deh_flav_C"/>
    <property type="match status" value="1"/>
</dbReference>
<keyword evidence="10 18" id="KW-0408">Iron</keyword>
<reference evidence="20 21" key="1">
    <citation type="journal article" date="2017" name="Curr. Biol.">
        <title>The Evolution of Venom by Co-option of Single-Copy Genes.</title>
        <authorList>
            <person name="Martinson E.O."/>
            <person name="Mrinalini"/>
            <person name="Kelkar Y.D."/>
            <person name="Chang C.H."/>
            <person name="Werren J.H."/>
        </authorList>
    </citation>
    <scope>NUCLEOTIDE SEQUENCE [LARGE SCALE GENOMIC DNA]</scope>
    <source>
        <strain evidence="20 21">Alberta</strain>
        <tissue evidence="20">Whole body</tissue>
    </source>
</reference>
<dbReference type="SUPFAM" id="SSF56176">
    <property type="entry name" value="FAD-binding/transporter-associated domain-like"/>
    <property type="match status" value="1"/>
</dbReference>
<evidence type="ECO:0000256" key="11">
    <source>
        <dbReference type="ARBA" id="ARBA00023014"/>
    </source>
</evidence>
<feature type="active site" description="Proton acceptor" evidence="16">
    <location>
        <position position="1248"/>
    </location>
</feature>
<comment type="caution">
    <text evidence="20">The sequence shown here is derived from an EMBL/GenBank/DDBJ whole genome shotgun (WGS) entry which is preliminary data.</text>
</comment>
<dbReference type="GO" id="GO:0005506">
    <property type="term" value="F:iron ion binding"/>
    <property type="evidence" value="ECO:0007669"/>
    <property type="project" value="InterPro"/>
</dbReference>
<feature type="binding site" evidence="18">
    <location>
        <position position="777"/>
    </location>
    <ligand>
        <name>Mo-molybdopterin</name>
        <dbReference type="ChEBI" id="CHEBI:71302"/>
    </ligand>
    <ligandPart>
        <name>Mo</name>
        <dbReference type="ChEBI" id="CHEBI:28685"/>
    </ligandPart>
</feature>
<dbReference type="GO" id="GO:0050302">
    <property type="term" value="F:indole-3-acetaldehyde oxidase activity"/>
    <property type="evidence" value="ECO:0007669"/>
    <property type="project" value="UniProtKB-EC"/>
</dbReference>
<comment type="cofactor">
    <cofactor evidence="13">
        <name>[2Fe-2S] cluster</name>
        <dbReference type="ChEBI" id="CHEBI:190135"/>
    </cofactor>
</comment>
<evidence type="ECO:0000256" key="16">
    <source>
        <dbReference type="PIRSR" id="PIRSR000127-1"/>
    </source>
</evidence>
<keyword evidence="7 18" id="KW-0479">Metal-binding</keyword>
<dbReference type="FunFam" id="3.30.390.50:FF:000003">
    <property type="entry name" value="Aldehyde oxidase1"/>
    <property type="match status" value="1"/>
</dbReference>
<evidence type="ECO:0000256" key="15">
    <source>
        <dbReference type="ARBA" id="ARBA00072265"/>
    </source>
</evidence>
<evidence type="ECO:0000256" key="9">
    <source>
        <dbReference type="ARBA" id="ARBA00023002"/>
    </source>
</evidence>
<dbReference type="GO" id="GO:0005777">
    <property type="term" value="C:peroxisome"/>
    <property type="evidence" value="ECO:0007669"/>
    <property type="project" value="UniProtKB-SubCell"/>
</dbReference>
<feature type="binding site" evidence="18">
    <location>
        <position position="920"/>
    </location>
    <ligand>
        <name>Mo-molybdopterin</name>
        <dbReference type="ChEBI" id="CHEBI:71302"/>
    </ligand>
    <ligandPart>
        <name>Mo</name>
        <dbReference type="ChEBI" id="CHEBI:28685"/>
    </ligandPart>
</feature>
<keyword evidence="6 18" id="KW-0001">2Fe-2S</keyword>
<feature type="domain" description="FAD-binding PCMH-type" evidence="19">
    <location>
        <begin position="236"/>
        <end position="417"/>
    </location>
</feature>
<evidence type="ECO:0000256" key="12">
    <source>
        <dbReference type="ARBA" id="ARBA00023140"/>
    </source>
</evidence>
<dbReference type="OrthoDB" id="8300278at2759"/>
<feature type="binding site" evidence="18">
    <location>
        <position position="93"/>
    </location>
    <ligand>
        <name>[2Fe-2S] cluster</name>
        <dbReference type="ChEBI" id="CHEBI:190135"/>
        <label>1</label>
    </ligand>
</feature>
<gene>
    <name evidence="20" type="ORF">TSAR_008523</name>
</gene>
<dbReference type="Gene3D" id="3.30.390.50">
    <property type="entry name" value="CO dehydrogenase flavoprotein, C-terminal domain"/>
    <property type="match status" value="1"/>
</dbReference>
<dbReference type="InterPro" id="IPR002888">
    <property type="entry name" value="2Fe-2S-bd"/>
</dbReference>
<comment type="cofactor">
    <cofactor evidence="18">
        <name>Mo-molybdopterin</name>
        <dbReference type="ChEBI" id="CHEBI:71302"/>
    </cofactor>
    <text evidence="18">Binds 1 Mo-molybdopterin (Mo-MPT) cofactor per subunit.</text>
</comment>
<evidence type="ECO:0000256" key="2">
    <source>
        <dbReference type="ARBA" id="ARBA00006849"/>
    </source>
</evidence>
<dbReference type="InterPro" id="IPR036856">
    <property type="entry name" value="Ald_Oxase/Xan_DH_a/b_sf"/>
</dbReference>
<dbReference type="Gene3D" id="3.30.465.10">
    <property type="match status" value="1"/>
</dbReference>
<evidence type="ECO:0000256" key="1">
    <source>
        <dbReference type="ARBA" id="ARBA00004275"/>
    </source>
</evidence>
<dbReference type="SUPFAM" id="SSF55447">
    <property type="entry name" value="CO dehydrogenase flavoprotein C-terminal domain-like"/>
    <property type="match status" value="1"/>
</dbReference>
<comment type="subcellular location">
    <subcellularLocation>
        <location evidence="1">Peroxisome</location>
    </subcellularLocation>
</comment>
<dbReference type="FunFam" id="3.30.365.10:FF:000008">
    <property type="entry name" value="Aldehyde oxidase1"/>
    <property type="match status" value="1"/>
</dbReference>
<dbReference type="InterPro" id="IPR037165">
    <property type="entry name" value="AldOxase/xan_DH_Mopterin-bd_sf"/>
</dbReference>
<evidence type="ECO:0000313" key="21">
    <source>
        <dbReference type="Proteomes" id="UP000215335"/>
    </source>
</evidence>
<keyword evidence="21" id="KW-1185">Reference proteome</keyword>
<dbReference type="InterPro" id="IPR012675">
    <property type="entry name" value="Beta-grasp_dom_sf"/>
</dbReference>
<comment type="catalytic activity">
    <reaction evidence="14">
        <text>indole-3-acetaldehyde + O2 + H2O = (indol-3-yl)acetate + H2O2 + H(+)</text>
        <dbReference type="Rhea" id="RHEA:16277"/>
        <dbReference type="ChEBI" id="CHEBI:15377"/>
        <dbReference type="ChEBI" id="CHEBI:15378"/>
        <dbReference type="ChEBI" id="CHEBI:15379"/>
        <dbReference type="ChEBI" id="CHEBI:16240"/>
        <dbReference type="ChEBI" id="CHEBI:18086"/>
        <dbReference type="ChEBI" id="CHEBI:30854"/>
        <dbReference type="EC" id="1.2.3.7"/>
    </reaction>
</comment>
<accession>A0A232ET31</accession>
<dbReference type="FunFam" id="3.30.365.10:FF:000001">
    <property type="entry name" value="Xanthine dehydrogenase oxidase"/>
    <property type="match status" value="1"/>
</dbReference>
<evidence type="ECO:0000256" key="4">
    <source>
        <dbReference type="ARBA" id="ARBA00022505"/>
    </source>
</evidence>
<dbReference type="PROSITE" id="PS00197">
    <property type="entry name" value="2FE2S_FER_1"/>
    <property type="match status" value="1"/>
</dbReference>
<dbReference type="InterPro" id="IPR008274">
    <property type="entry name" value="AldOxase/xan_DH_MoCoBD1"/>
</dbReference>
<dbReference type="InterPro" id="IPR036884">
    <property type="entry name" value="2Fe-2S-bd_dom_sf"/>
</dbReference>
<evidence type="ECO:0000256" key="6">
    <source>
        <dbReference type="ARBA" id="ARBA00022714"/>
    </source>
</evidence>
<evidence type="ECO:0000256" key="7">
    <source>
        <dbReference type="ARBA" id="ARBA00022723"/>
    </source>
</evidence>
<evidence type="ECO:0000256" key="18">
    <source>
        <dbReference type="PIRSR" id="PIRSR000127-3"/>
    </source>
</evidence>
<evidence type="ECO:0000256" key="3">
    <source>
        <dbReference type="ARBA" id="ARBA00011738"/>
    </source>
</evidence>
<dbReference type="GO" id="GO:0051537">
    <property type="term" value="F:2 iron, 2 sulfur cluster binding"/>
    <property type="evidence" value="ECO:0007669"/>
    <property type="project" value="UniProtKB-KW"/>
</dbReference>
<dbReference type="InterPro" id="IPR000674">
    <property type="entry name" value="Ald_Oxase/Xan_DH_a/b"/>
</dbReference>
<sequence>MVPCIISLTMSRFVSCILSKLKLIEDGDMDVQVTINNIMYKVIPEVPSGTSLNTFIRDYAKLKGTKAMCHEGGCGSCIVAAEMNGHLISVNSCLVPIFICDGWKITTIEGLGNKQVGYHTLQAALAEMNGSQCGFCSGGWIMNMHSLIQNGKMTMKEIENSFASNICRCTGYRPILDTFKSFASDAPPAMKDQIKDVEDLYNVRKSCTNCPKKTCKGTCQDLEIIYKSSIPRSLELELHDSVKFHKVLDIESIFAVFEKHPNSTYVMNGGNTAHGVYRLKKRQVYIDINNVADLHKIEKTKESLILGANVTLSMMKATCEKYMTEPGFEYLKKLARHIDLVASIPIRNIGTIAGNLMIKNQYHEFPSDIFLILETAGAQVHVLDSPGSKNSLNLREFLQIKMDKKILYSIVIPALGKEYMYKSYKVMPRAQNAHALVNAGFLFKLDNTGKVLEKPNILFGGIRPDFLHASNTEQYLLDKNLFNAKVMEKALSTLYSELNPDHVLPDYSPEFRRLLAVGLLYKYILNLNPNKASPRIKSGGTLLQRELSSGKQEFNTDRTMWPVNEPINKIGAIHQTSGEGEYINDIIIRDDEVFCALTLAEAPGTIEKIDFEGAMEIDGVIAYFTAKDIPGKNTFINSMHKYFFLETDEELFADKEVMYAGQPYGMIVAKTQNIAQYAASKVKIVYPNGPRRKPMITVHDVIASNDKTRIMKVVDWPAKQPAETLTLLTINFSKGNDVKHKIEGTVECGPQYHFSMETQTCVCVPIEDGMDVYSSTQWMDLNQTNIAAVLAVPINSINLKVRRLGGSYGCKISRSSLAACACALACHKLNRPARLVMSIEDNMRSIGKRVPAYMEYEVSTNDEGKIQQLNGTYYGNVGCSFNETHSIVAIFHFYNCYDPVSWNMIGNDVKTDLPSNTWCRAPGAAEGVAMVEQIMEKIARITGKDPLDIRMINMNDADKAILTPMIDELKKSSDYEKRVKNVDKFNSENRWKKRGISLVPMKYPFTVYGQFHSLVSIYARDGTVSISHAGIEMGQGLHTKVAQVAAYTLGIDLKMISVKPSTNLTTPNSFVTGGSLGSDVCGYATQQACKILLDRLKPIKEMLGGNPSWQELILTAHAKNVDLCASFMFTAEQDIKSYPVYGATVSEVEIDVLTGQHLIRRVDILEDAGVSLSPKIDIGQVEGAFIMGIGYWTCEDLIYDPETGALTNYRTWNYKVPGAKDIPIDFRVSFGRDTPNPLGILRSKTTGEPPICMSCSVPIAIRHAIDSARADAGNKDPWYQLDNAVTVEKILLNCLTSVDAMVF</sequence>
<protein>
    <recommendedName>
        <fullName evidence="15">Indole-3-acetaldehyde oxidase</fullName>
    </recommendedName>
</protein>
<dbReference type="InterPro" id="IPR005107">
    <property type="entry name" value="CO_DH_flav_C"/>
</dbReference>
<dbReference type="SUPFAM" id="SSF54665">
    <property type="entry name" value="CO dehydrogenase molybdoprotein N-domain-like"/>
    <property type="match status" value="1"/>
</dbReference>
<dbReference type="EMBL" id="NNAY01002364">
    <property type="protein sequence ID" value="OXU21456.1"/>
    <property type="molecule type" value="Genomic_DNA"/>
</dbReference>
<feature type="binding site" evidence="18">
    <location>
        <position position="169"/>
    </location>
    <ligand>
        <name>[2Fe-2S] cluster</name>
        <dbReference type="ChEBI" id="CHEBI:190135"/>
        <label>2</label>
    </ligand>
</feature>
<evidence type="ECO:0000313" key="20">
    <source>
        <dbReference type="EMBL" id="OXU21456.1"/>
    </source>
</evidence>
<dbReference type="Pfam" id="PF02738">
    <property type="entry name" value="MoCoBD_1"/>
    <property type="match status" value="1"/>
</dbReference>
<comment type="cofactor">
    <cofactor evidence="17">
        <name>FAD</name>
        <dbReference type="ChEBI" id="CHEBI:57692"/>
    </cofactor>
</comment>
<keyword evidence="4 18" id="KW-0500">Molybdenum</keyword>
<dbReference type="STRING" id="543379.A0A232ET31"/>
<dbReference type="SMART" id="SM01092">
    <property type="entry name" value="CO_deh_flav_C"/>
    <property type="match status" value="1"/>
</dbReference>
<proteinExistence type="inferred from homology"/>
<feature type="binding site" evidence="18">
    <location>
        <position position="77"/>
    </location>
    <ligand>
        <name>[2Fe-2S] cluster</name>
        <dbReference type="ChEBI" id="CHEBI:190135"/>
        <label>1</label>
    </ligand>
</feature>
<evidence type="ECO:0000256" key="10">
    <source>
        <dbReference type="ARBA" id="ARBA00023004"/>
    </source>
</evidence>
<evidence type="ECO:0000256" key="5">
    <source>
        <dbReference type="ARBA" id="ARBA00022630"/>
    </source>
</evidence>
<dbReference type="FunFam" id="3.30.465.10:FF:000013">
    <property type="entry name" value="Aldehyde oxidase"/>
    <property type="match status" value="1"/>
</dbReference>
<dbReference type="InterPro" id="IPR036683">
    <property type="entry name" value="CO_DH_flav_C_dom_sf"/>
</dbReference>
<feature type="binding site" evidence="18">
    <location>
        <position position="69"/>
    </location>
    <ligand>
        <name>[2Fe-2S] cluster</name>
        <dbReference type="ChEBI" id="CHEBI:190135"/>
        <label>1</label>
    </ligand>
</feature>
<keyword evidence="12" id="KW-0576">Peroxisome</keyword>
<dbReference type="SUPFAM" id="SSF47741">
    <property type="entry name" value="CO dehydrogenase ISP C-domain like"/>
    <property type="match status" value="1"/>
</dbReference>
<dbReference type="Pfam" id="PF00941">
    <property type="entry name" value="FAD_binding_5"/>
    <property type="match status" value="1"/>
</dbReference>
<comment type="similarity">
    <text evidence="2">Belongs to the xanthine dehydrogenase family.</text>
</comment>
<dbReference type="InterPro" id="IPR016166">
    <property type="entry name" value="FAD-bd_PCMH"/>
</dbReference>
<evidence type="ECO:0000256" key="8">
    <source>
        <dbReference type="ARBA" id="ARBA00022827"/>
    </source>
</evidence>
<dbReference type="Gene3D" id="3.10.20.30">
    <property type="match status" value="1"/>
</dbReference>
<evidence type="ECO:0000256" key="17">
    <source>
        <dbReference type="PIRSR" id="PIRSR000127-2"/>
    </source>
</evidence>
<feature type="binding site" evidence="18">
    <location>
        <position position="133"/>
    </location>
    <ligand>
        <name>[2Fe-2S] cluster</name>
        <dbReference type="ChEBI" id="CHEBI:190135"/>
        <label>2</label>
    </ligand>
</feature>
<dbReference type="Pfam" id="PF01315">
    <property type="entry name" value="Ald_Xan_dh_C"/>
    <property type="match status" value="1"/>
</dbReference>
<dbReference type="InterPro" id="IPR002346">
    <property type="entry name" value="Mopterin_DH_FAD-bd"/>
</dbReference>
<dbReference type="Proteomes" id="UP000215335">
    <property type="component" value="Unassembled WGS sequence"/>
</dbReference>
<dbReference type="InterPro" id="IPR006058">
    <property type="entry name" value="2Fe2S_fd_BS"/>
</dbReference>
<dbReference type="Gene3D" id="3.90.1170.50">
    <property type="entry name" value="Aldehyde oxidase/xanthine dehydrogenase, a/b hammerhead"/>
    <property type="match status" value="1"/>
</dbReference>
<dbReference type="InterPro" id="IPR016208">
    <property type="entry name" value="Ald_Oxase/xanthine_DH-like"/>
</dbReference>
<dbReference type="InterPro" id="IPR036318">
    <property type="entry name" value="FAD-bd_PCMH-like_sf"/>
</dbReference>
<evidence type="ECO:0000259" key="19">
    <source>
        <dbReference type="PROSITE" id="PS51387"/>
    </source>
</evidence>
<dbReference type="InterPro" id="IPR036010">
    <property type="entry name" value="2Fe-2S_ferredoxin-like_sf"/>
</dbReference>
<keyword evidence="9" id="KW-0560">Oxidoreductase</keyword>
<dbReference type="InterPro" id="IPR046867">
    <property type="entry name" value="AldOxase/xan_DH_MoCoBD2"/>
</dbReference>
<dbReference type="Pfam" id="PF01799">
    <property type="entry name" value="Fer2_2"/>
    <property type="match status" value="1"/>
</dbReference>
<feature type="binding site" evidence="18">
    <location>
        <position position="74"/>
    </location>
    <ligand>
        <name>[2Fe-2S] cluster</name>
        <dbReference type="ChEBI" id="CHEBI:190135"/>
        <label>1</label>
    </ligand>
</feature>
<feature type="binding site" evidence="17">
    <location>
        <position position="425"/>
    </location>
    <ligand>
        <name>FAD</name>
        <dbReference type="ChEBI" id="CHEBI:57692"/>
    </ligand>
</feature>
<dbReference type="Gene3D" id="1.10.150.120">
    <property type="entry name" value="[2Fe-2S]-binding domain"/>
    <property type="match status" value="1"/>
</dbReference>
<keyword evidence="11 18" id="KW-0411">Iron-sulfur</keyword>
<dbReference type="GO" id="GO:0071949">
    <property type="term" value="F:FAD binding"/>
    <property type="evidence" value="ECO:0007669"/>
    <property type="project" value="InterPro"/>
</dbReference>
<dbReference type="PANTHER" id="PTHR11908:SF132">
    <property type="entry name" value="ALDEHYDE OXIDASE 1-RELATED"/>
    <property type="match status" value="1"/>
</dbReference>
<dbReference type="SUPFAM" id="SSF56003">
    <property type="entry name" value="Molybdenum cofactor-binding domain"/>
    <property type="match status" value="1"/>
</dbReference>
<dbReference type="PROSITE" id="PS51387">
    <property type="entry name" value="FAD_PCMH"/>
    <property type="match status" value="1"/>
</dbReference>
<keyword evidence="8 17" id="KW-0274">FAD</keyword>
<dbReference type="Pfam" id="PF20256">
    <property type="entry name" value="MoCoBD_2"/>
    <property type="match status" value="1"/>
</dbReference>
<organism evidence="20 21">
    <name type="scientific">Trichomalopsis sarcophagae</name>
    <dbReference type="NCBI Taxonomy" id="543379"/>
    <lineage>
        <taxon>Eukaryota</taxon>
        <taxon>Metazoa</taxon>
        <taxon>Ecdysozoa</taxon>
        <taxon>Arthropoda</taxon>
        <taxon>Hexapoda</taxon>
        <taxon>Insecta</taxon>
        <taxon>Pterygota</taxon>
        <taxon>Neoptera</taxon>
        <taxon>Endopterygota</taxon>
        <taxon>Hymenoptera</taxon>
        <taxon>Apocrita</taxon>
        <taxon>Proctotrupomorpha</taxon>
        <taxon>Chalcidoidea</taxon>
        <taxon>Pteromalidae</taxon>
        <taxon>Pteromalinae</taxon>
        <taxon>Trichomalopsis</taxon>
    </lineage>
</organism>
<dbReference type="PANTHER" id="PTHR11908">
    <property type="entry name" value="XANTHINE DEHYDROGENASE"/>
    <property type="match status" value="1"/>
</dbReference>
<name>A0A232ET31_9HYME</name>
<comment type="subunit">
    <text evidence="3">Homodimer.</text>
</comment>
<evidence type="ECO:0000256" key="13">
    <source>
        <dbReference type="ARBA" id="ARBA00034078"/>
    </source>
</evidence>
<comment type="cofactor">
    <cofactor evidence="18">
        <name>[2Fe-2S] cluster</name>
        <dbReference type="ChEBI" id="CHEBI:190135"/>
    </cofactor>
    <text evidence="18">Binds 2 [2Fe-2S] clusters.</text>
</comment>
<evidence type="ECO:0000256" key="14">
    <source>
        <dbReference type="ARBA" id="ARBA00052415"/>
    </source>
</evidence>
<feature type="binding site" evidence="18">
    <location>
        <position position="1074"/>
    </location>
    <ligand>
        <name>Mo-molybdopterin</name>
        <dbReference type="ChEBI" id="CHEBI:71302"/>
    </ligand>
    <ligandPart>
        <name>Mo</name>
        <dbReference type="ChEBI" id="CHEBI:28685"/>
    </ligandPart>
</feature>
<dbReference type="InterPro" id="IPR016169">
    <property type="entry name" value="FAD-bd_PCMH_sub2"/>
</dbReference>
<dbReference type="SMART" id="SM01008">
    <property type="entry name" value="Ald_Xan_dh_C"/>
    <property type="match status" value="1"/>
</dbReference>
<dbReference type="SUPFAM" id="SSF54292">
    <property type="entry name" value="2Fe-2S ferredoxin-like"/>
    <property type="match status" value="1"/>
</dbReference>
<feature type="binding site" evidence="18">
    <location>
        <position position="167"/>
    </location>
    <ligand>
        <name>[2Fe-2S] cluster</name>
        <dbReference type="ChEBI" id="CHEBI:190135"/>
        <label>2</label>
    </ligand>
</feature>
<feature type="binding site" evidence="18">
    <location>
        <position position="136"/>
    </location>
    <ligand>
        <name>[2Fe-2S] cluster</name>
        <dbReference type="ChEBI" id="CHEBI:190135"/>
        <label>2</label>
    </ligand>
</feature>